<reference evidence="5" key="1">
    <citation type="submission" date="2011-02" db="EMBL/GenBank/DDBJ databases">
        <title>The Genome Sequence of Capsaspora owczarzaki ATCC 30864.</title>
        <authorList>
            <person name="Russ C."/>
            <person name="Cuomo C."/>
            <person name="Burger G."/>
            <person name="Gray M.W."/>
            <person name="Holland P.W.H."/>
            <person name="King N."/>
            <person name="Lang F.B.F."/>
            <person name="Roger A.J."/>
            <person name="Ruiz-Trillo I."/>
            <person name="Young S.K."/>
            <person name="Zeng Q."/>
            <person name="Gargeya S."/>
            <person name="Alvarado L."/>
            <person name="Berlin A."/>
            <person name="Chapman S.B."/>
            <person name="Chen Z."/>
            <person name="Freedman E."/>
            <person name="Gellesch M."/>
            <person name="Goldberg J."/>
            <person name="Griggs A."/>
            <person name="Gujja S."/>
            <person name="Heilman E."/>
            <person name="Heiman D."/>
            <person name="Howarth C."/>
            <person name="Mehta T."/>
            <person name="Neiman D."/>
            <person name="Pearson M."/>
            <person name="Roberts A."/>
            <person name="Saif S."/>
            <person name="Shea T."/>
            <person name="Shenoy N."/>
            <person name="Sisk P."/>
            <person name="Stolte C."/>
            <person name="Sykes S."/>
            <person name="White J."/>
            <person name="Yandava C."/>
            <person name="Haas B."/>
            <person name="Nusbaum C."/>
            <person name="Birren B."/>
        </authorList>
    </citation>
    <scope>NUCLEOTIDE SEQUENCE</scope>
    <source>
        <strain evidence="5">ATCC 30864</strain>
    </source>
</reference>
<feature type="region of interest" description="Disordered" evidence="2">
    <location>
        <begin position="703"/>
        <end position="753"/>
    </location>
</feature>
<dbReference type="PANTHER" id="PTHR12517:SF0">
    <property type="entry name" value="INTERMEMBRANE LIPID TRANSFER PROTEIN VPS13B"/>
    <property type="match status" value="1"/>
</dbReference>
<dbReference type="InterPro" id="IPR039782">
    <property type="entry name" value="VPS13B"/>
</dbReference>
<feature type="compositionally biased region" description="Low complexity" evidence="2">
    <location>
        <begin position="727"/>
        <end position="744"/>
    </location>
</feature>
<feature type="region of interest" description="Disordered" evidence="2">
    <location>
        <begin position="137"/>
        <end position="179"/>
    </location>
</feature>
<evidence type="ECO:0000256" key="1">
    <source>
        <dbReference type="ARBA" id="ARBA00022448"/>
    </source>
</evidence>
<dbReference type="PANTHER" id="PTHR12517">
    <property type="entry name" value="VACUOLAR PROTEIN SORTING-ASSOCIATED PROTEIN 13B"/>
    <property type="match status" value="1"/>
</dbReference>
<keyword evidence="5" id="KW-1185">Reference proteome</keyword>
<evidence type="ECO:0000313" key="5">
    <source>
        <dbReference type="Proteomes" id="UP000008743"/>
    </source>
</evidence>
<dbReference type="OrthoDB" id="445152at2759"/>
<feature type="domain" description="Chorein N-terminal" evidence="3">
    <location>
        <begin position="1"/>
        <end position="344"/>
    </location>
</feature>
<sequence length="4668" mass="493158">MLEGYITPILRSYIDKYVKNLQASDLKLSVWMGDFVLRNLELRLDVLEREAHMPVRFLSGRVAELRVHVPWTRLTSEPVVLTFNTVELVITSATSVQHDAADAAAAATAAASTAAATDRPSATSSIAFNPDTAAWASNPSSEAGSALGMPSTGPDAGARDAAADSSETNPNPSASTTTASAATTTGYLGALIAKIQENISLCINNLIIKYVEGDIVLTLTSKGVQMRTCSANWLPAFVDRVAGELRLLSNASATTSQAPASANGATTDGSARFSATSMAQVAPSPTKFSSLASATSATPTSSGASPAVPGVPTGATLVLPASALELHRLLELTDVTFCLDHRNSSGSIDVFQEPLLYRSTIAARIKTDYDATNPSVSVATAINLFSQSMRWSLTEKQIPMLYWLYNRFWDVYYDFYRNTPLVPEWDGSAGDSDNATVAANHDNNNDDADPSSGPGHGSAAARKHAAHQAFERQQNHLEEERRRQASALALQQQQQDQQAGWLGWASSWFTAPLGTPSDPRVAQPFDKTFQIPRKTGSSALTFGIYVPSLTLALTAMITSPPPSTPLDTAAASTEVPASPGVDLAGSSFAGRPIAPPSKPVPLRTAHSRVLAVPIMLFTMSGCGLEITNKPGLLSVCMGAQYIVGSCSSSASPCPAPITSSGTAVAPDAGISASTGALSGIATPASTASTSALSSLQQFSLDGPLSQRPAIQLGPPSGRRRPSDAGQTGTSSLSAPGASSTSLPSLGGGDAQTDLDQPFFELGVAPSAVGAAPPHAFLEGSFFAPPEATVGSDPSLPARFSAFSVLYAGGQRGAVERLSHLLRNEDRNVTHTGVSQRTLKTKIRLAFGPLTILFTNQLTSKLSAFASVSKELALAQSSPVPVPVSPKHTLPLHELASVIKRAPKRHFHVSFSSLLVLLPASRHVTVPRELNRRVATTAFKLTSAFDKRGLGPVAVPANVAPCLALRFAKFEWHLSSLANISRLSRVVNQAYPSNDGAAFRRVHSAAALTLVQHFYSDTLFRFQDMDAHLVYLETQELLAETSAAGSNRVYSLRPPTEMARLVSPTTVNMHVHSSLLLPEWHEILSQSERHVTMSSLTMGMTMPQCVLLTRTLQSWSEGTPSTEPTIRAPQLPMAVILADALSLEPRPTAASFKRLLVQVTGVQFEKCVTRDVVATIATLDSVRVTLDHPQATSTSPAPAANPLLVQQAATLDPGFQTVVLVHAPASTIESRQSVLDASGAAPAEQQRQPLDASALAKPYLRVVLQRKAPPSASGSVVAMGTKLSTPVARPILVVEVRGTSACFDPQLHAWSAYEAARMIELERSNPALLTDSLHNTRMVPPAMVEYKPESTTAPVAEQQPPATDLKSFSQRTRTMITDTLAPSISHIDIHPVMLYMPVETIGRAQSASPNAPPVSAELVGSPCEHVARLLSRQALSPTVVFVSPRVNASTSTLDGKAVPNWVLDPALAIPVVKTADPMAFVSDSQASEQTRTFRVTADGVAVVALHDRASTLVLRPVQLVVECGYDVTAMPNKVSVAIDTSRDAASFGHLLPSLSPTALLSMRVSHVHLQLSALPAVLLATGLRRGQDIAMALRNPSSILPGAVHVPPATASTFVEPPSPRGANPPISSVAANRSNTATAIPSRSDGSVHHLTICASVEALELTVVPDHVAEVAPPASPRLAPHVQIVSTTLRIAGLSMAAIHDHSVLEASCVAACVESISASSSLSRGLSATSSPLRDIIHHVRIDKADEHVSKNAGAPGSSRLSSLAAECDLHCAHTAAIKLDQLVLARHNLSAGLDRVSNATHQHPSSARSAIDSSRAWGVFGWKHKRIALVGGSVGAVTLTLHGGVLKACTLSLTPSPRLRALGQMATDHAFTTLRAVRSASLIEDPLAPLMSPLSQWTRSSGINGNTDSPSPTTMAMPLASTSTPTFPLPGFAQLSKPLIHVYLHPLQVVLPTLDPGTQLELPVHSRLAFGFGSILLQSVHAVQPTDDTAQLHLNGLYAVCAGSQMLAPCDVVVASSTHAAEELVELRFPPTVDFLLTERLLAEFVLVVKSQTAAAESISMSQPPPLLPLPPPDRQLGSAAPIMGASTTPILSSPITRSSSVVDGLPSLPGPASLPSIPASKTLRLRASAPRIRVRLLFSATGGRTPPADDSREILGELIQLVSEARQIKGAVGWRDATARLDDVHLAILTPVSTTKAGLSTVRENVLSSSTAEDREDAPVLSVGASRVASTWSNLSHYALWSVQGHIHRHLLLSLTPMSVACILNAMLGIQRNMEEITESTGASFYGLPSYAAPSSAVVAGSLLVHVHLSAERLQVVLGGVAQGDELEQSLVMQIKRIDGSYAANTNHPQPPPSVKSSIPAVGGSGTLVASQVSVTLATPAAKPPRRGLAPLAEILRNLAPIVEPFDFGIAVDVVHLLHPECAASVVLSCGIPTPVTVRVGQVSGLLLYRFLTAVQARVVSAASTAPAVPETTTSQPDPSALSPNLTKLIRAACEAHEHESSLRFRRLTTPWPAFKAIDPTVDDIRREGFEYQTEILPAATLPQPGQVCFSRESDSVGLHPTMLTWNYGHRRSVSQVKVLPVAFFPASPNLDTSELCVVQHPDTNSSPFIVCELSWFDEIRQAFVPLQRLALSEQETAMSPLQGAPAARLWRLRLLVEGMTETDRVTILTQRDRQPIAADRSRAPALSSLALAGAVSISSCRVPLATPNLEAVLRLPELKILLVNHPASTFNMPQVPQPEGEQESISSSSHSHAEHRSDLPFAYMTLDALSLPVQRGSLPIEQEVVEFSLPTGFCARGQWFAGAARDPRGLKIDATVSTSVALEVLDPSDLCWTTVIPTTSVHVGLRQSASPFPAWPASPINATASVPHLAIALSPAIAFGLVSVIDLWSSGVTRVSSSQDTVLRDPNLTPAAALALALSSQVPVMHYRYVIVNETQVPLRFGQLNTDEDLILDSGHAMFYSWRQTTVSLAQQLQIQRSNASSDSPAALKPRRLLHVCTAGPLGADWRWSDPFSIDTAHPTELPLTLYIGGARCRAAVFLNVLAGGRVEVTIRGHASMINRASIPLDYVVWSERSVEAVVVGSTRRTDPLNAAAIVAVDSEKQAQLPLFPFAMPADVIQARPDSDELVKSECYGQGRVSPNSTLSFVIPESADMQMLRASVHGVDVTARTLTEALWSVPVELAGALTLHPRPIVRILPALAVPCVRVPRWLDTTSHSGTHGGATAEPLSTMVSCHITQRPLHDSAKPVPTVSLAATATESAASAGAPAAFAPLIRLITSDTLLVRNELPHAISLIVVPAPSAKSDQVVVPRVKRLAPGALTALSHFDPEAPRDSVLVAHADCPASQWMTQLHTATPIVDVLGDALQAVSEAASGATLDATAMAAVPSTLIDVAGGVVSSGCSLHAPVVRSHQTRTICVRPSLLVANGSSSLELALESTGTKTQTTLPTVVLFNRAEVVAPQLVLAAVSSLQARNLLTNEVFACKLERSLKESFENGQRPAPDFAPPGFVVAPSPISVRLTLDALPTLETAPQTATTAPGGAVVELVATVTLTTVALSDAFVVYNGTPFPLCAQTVAIAADAYHCDGPVWNGPRHVNQSSSFTVGPVQLLPSIGTVQLYYKETSSSAGVGLNPLVAAAGPSIRRFLQVTVDKADLLHPERCAWIALDEAYSGAELPVCLSVHAEGISLPLLVGIDTSQGSCVKSVNITCNYGPRYLLRNALPYDVEVCERGRERNLVRITSGRSVFFTPIAPPLELDDQSATHARRQSSGASSASFASVDSAPVSTAPATALLLRVSQLGSTSADSKWMSLGACSRMGVNRLEADGASDDHSIEIQTILNGSVRHVFFKLPQAEGLLSSANSAVSAGLSPPAFATQQSLSLSLDRISVVLFATFGKAQSSGDVPSAHSEPQADGASTPSATSAPANAGSRSASSSPVSVEVLRLTIRGVALTRYSTPDRNAHHHSFPLFFDARSLIVSGDQDHLTPIQRLCSPGQVSSLQLVVGDIQLDNQLIDRPYSFPVLLHRLRDRQWCSSPEQEHMPMLMVSISRVSSVSGYAGHRSSKRSSGVAQLVDGSALLHHVSNLALSGVSAFSVQLQPFAVSGEDIMLYCLGAVGGQFSIRANGGVSACPPMLPPMPARPTSMLPAILAAPFLSFEQQLTKAPATFTETIHIAPVCIVVTVHASIKVFISIDRMPLYLSPIVLRHVHAQTSRVFSSVVASKYKSNLLYSAPSLVGSLELLGNVTGLIRSIRAGVSDLVSLPLAGLRGHRAGPNRFLAGLGEGSLSFVRHVAAGSLSSIASFSSSVARNITRLHVDDAVSSAVTSAITTIPRKRFYTDDDRASFVPFAQGSDGESTSAASRSLAMLKAQLIRHDLDLEALQTQANQGSVVQAAATASLDDYGAFMSRVTGGAGLRPSGAADGLSKGLQAFGYAMIGGIAGIVEKPRQSFNSNSSVVLGLGRGLLGAIASPLTGAMALINYTSRGLLETVSTDKSVGPLQPPLAVLAAAGPNPGLIDDWIATLKDLPRRPSLDKYRMTLLHSPTAALKTHSALSMVVLEVVSTGGLREVLSVGGELSSSGYSPLLLLLSKDHFTVVDLLHDTVRHQQPLTNVVSAVFDTPSSTLVLETVVAARASASPTRRRLVFKIERTMATDHFVRKLIRHSSE</sequence>
<dbReference type="eggNOG" id="KOG1809">
    <property type="taxonomic scope" value="Eukaryota"/>
</dbReference>
<evidence type="ECO:0000256" key="2">
    <source>
        <dbReference type="SAM" id="MobiDB-lite"/>
    </source>
</evidence>
<dbReference type="Proteomes" id="UP000008743">
    <property type="component" value="Unassembled WGS sequence"/>
</dbReference>
<protein>
    <submittedName>
        <fullName evidence="4">Vacuolar protein sorting 13B isoform 4</fullName>
    </submittedName>
</protein>
<feature type="compositionally biased region" description="Basic and acidic residues" evidence="2">
    <location>
        <begin position="469"/>
        <end position="483"/>
    </location>
</feature>
<keyword evidence="1" id="KW-0813">Transport</keyword>
<feature type="region of interest" description="Disordered" evidence="2">
    <location>
        <begin position="2737"/>
        <end position="2757"/>
    </location>
</feature>
<feature type="region of interest" description="Disordered" evidence="2">
    <location>
        <begin position="432"/>
        <end position="492"/>
    </location>
</feature>
<feature type="compositionally biased region" description="Low complexity" evidence="2">
    <location>
        <begin position="3916"/>
        <end position="3938"/>
    </location>
</feature>
<accession>A0A0D2WLA3</accession>
<feature type="region of interest" description="Disordered" evidence="2">
    <location>
        <begin position="3902"/>
        <end position="3938"/>
    </location>
</feature>
<evidence type="ECO:0000259" key="3">
    <source>
        <dbReference type="Pfam" id="PF12624"/>
    </source>
</evidence>
<name>A0A0D2WLA3_CAPO3</name>
<dbReference type="Pfam" id="PF12624">
    <property type="entry name" value="VPS13_N"/>
    <property type="match status" value="1"/>
</dbReference>
<feature type="compositionally biased region" description="Low complexity" evidence="2">
    <location>
        <begin position="433"/>
        <end position="442"/>
    </location>
</feature>
<organism evidence="4 5">
    <name type="scientific">Capsaspora owczarzaki (strain ATCC 30864)</name>
    <dbReference type="NCBI Taxonomy" id="595528"/>
    <lineage>
        <taxon>Eukaryota</taxon>
        <taxon>Filasterea</taxon>
        <taxon>Capsaspora</taxon>
    </lineage>
</organism>
<dbReference type="InParanoid" id="A0A0D2WLA3"/>
<dbReference type="RefSeq" id="XP_004349218.1">
    <property type="nucleotide sequence ID" value="XM_004349168.1"/>
</dbReference>
<dbReference type="STRING" id="595528.A0A0D2WLA3"/>
<dbReference type="EMBL" id="KE346362">
    <property type="protein sequence ID" value="KJE91315.1"/>
    <property type="molecule type" value="Genomic_DNA"/>
</dbReference>
<gene>
    <name evidence="4" type="ORF">CAOG_002468</name>
</gene>
<proteinExistence type="predicted"/>
<dbReference type="InterPro" id="IPR026854">
    <property type="entry name" value="VPS13_N"/>
</dbReference>
<evidence type="ECO:0000313" key="4">
    <source>
        <dbReference type="EMBL" id="KJE91315.1"/>
    </source>
</evidence>